<dbReference type="SUPFAM" id="SSF57501">
    <property type="entry name" value="Cystine-knot cytokines"/>
    <property type="match status" value="1"/>
</dbReference>
<evidence type="ECO:0000313" key="11">
    <source>
        <dbReference type="EMBL" id="ROT81408.1"/>
    </source>
</evidence>
<dbReference type="GO" id="GO:0005125">
    <property type="term" value="F:cytokine activity"/>
    <property type="evidence" value="ECO:0007669"/>
    <property type="project" value="TreeGrafter"/>
</dbReference>
<dbReference type="STRING" id="6689.A0A3R7QX41"/>
<evidence type="ECO:0000256" key="4">
    <source>
        <dbReference type="ARBA" id="ARBA00023030"/>
    </source>
</evidence>
<evidence type="ECO:0000256" key="1">
    <source>
        <dbReference type="ARBA" id="ARBA00004613"/>
    </source>
</evidence>
<proteinExistence type="inferred from homology"/>
<dbReference type="Gene3D" id="2.60.120.970">
    <property type="match status" value="1"/>
</dbReference>
<keyword evidence="9" id="KW-0732">Signal</keyword>
<dbReference type="AlphaFoldDB" id="A0A3R7QX41"/>
<feature type="domain" description="TGF-beta family profile" evidence="10">
    <location>
        <begin position="258"/>
        <end position="390"/>
    </location>
</feature>
<feature type="region of interest" description="Disordered" evidence="8">
    <location>
        <begin position="257"/>
        <end position="282"/>
    </location>
</feature>
<evidence type="ECO:0000256" key="2">
    <source>
        <dbReference type="ARBA" id="ARBA00006656"/>
    </source>
</evidence>
<dbReference type="GO" id="GO:0005615">
    <property type="term" value="C:extracellular space"/>
    <property type="evidence" value="ECO:0007669"/>
    <property type="project" value="TreeGrafter"/>
</dbReference>
<dbReference type="OrthoDB" id="5949851at2759"/>
<dbReference type="SMART" id="SM00204">
    <property type="entry name" value="TGFB"/>
    <property type="match status" value="1"/>
</dbReference>
<dbReference type="InterPro" id="IPR001111">
    <property type="entry name" value="TGF-b_propeptide"/>
</dbReference>
<reference evidence="11 12" key="1">
    <citation type="submission" date="2018-04" db="EMBL/GenBank/DDBJ databases">
        <authorList>
            <person name="Zhang X."/>
            <person name="Yuan J."/>
            <person name="Li F."/>
            <person name="Xiang J."/>
        </authorList>
    </citation>
    <scope>NUCLEOTIDE SEQUENCE [LARGE SCALE GENOMIC DNA]</scope>
    <source>
        <tissue evidence="11">Muscle</tissue>
    </source>
</reference>
<dbReference type="PROSITE" id="PS00250">
    <property type="entry name" value="TGF_BETA_1"/>
    <property type="match status" value="1"/>
</dbReference>
<dbReference type="PANTHER" id="PTHR11848:SF119">
    <property type="entry name" value="TGF-BETA FAMILY PROFILE DOMAIN-CONTAINING PROTEIN"/>
    <property type="match status" value="1"/>
</dbReference>
<evidence type="ECO:0000313" key="12">
    <source>
        <dbReference type="Proteomes" id="UP000283509"/>
    </source>
</evidence>
<evidence type="ECO:0000259" key="10">
    <source>
        <dbReference type="PROSITE" id="PS51362"/>
    </source>
</evidence>
<organism evidence="11 12">
    <name type="scientific">Penaeus vannamei</name>
    <name type="common">Whiteleg shrimp</name>
    <name type="synonym">Litopenaeus vannamei</name>
    <dbReference type="NCBI Taxonomy" id="6689"/>
    <lineage>
        <taxon>Eukaryota</taxon>
        <taxon>Metazoa</taxon>
        <taxon>Ecdysozoa</taxon>
        <taxon>Arthropoda</taxon>
        <taxon>Crustacea</taxon>
        <taxon>Multicrustacea</taxon>
        <taxon>Malacostraca</taxon>
        <taxon>Eumalacostraca</taxon>
        <taxon>Eucarida</taxon>
        <taxon>Decapoda</taxon>
        <taxon>Dendrobranchiata</taxon>
        <taxon>Penaeoidea</taxon>
        <taxon>Penaeidae</taxon>
        <taxon>Penaeus</taxon>
    </lineage>
</organism>
<dbReference type="GO" id="GO:0008083">
    <property type="term" value="F:growth factor activity"/>
    <property type="evidence" value="ECO:0007669"/>
    <property type="project" value="UniProtKB-KW"/>
</dbReference>
<dbReference type="PANTHER" id="PTHR11848">
    <property type="entry name" value="TGF-BETA FAMILY"/>
    <property type="match status" value="1"/>
</dbReference>
<name>A0A3R7QX41_PENVA</name>
<comment type="subcellular location">
    <subcellularLocation>
        <location evidence="1">Secreted</location>
    </subcellularLocation>
</comment>
<dbReference type="Pfam" id="PF00019">
    <property type="entry name" value="TGF_beta"/>
    <property type="match status" value="1"/>
</dbReference>
<feature type="signal peptide" evidence="9">
    <location>
        <begin position="1"/>
        <end position="20"/>
    </location>
</feature>
<evidence type="ECO:0000256" key="8">
    <source>
        <dbReference type="SAM" id="MobiDB-lite"/>
    </source>
</evidence>
<dbReference type="EMBL" id="QCYY01000977">
    <property type="protein sequence ID" value="ROT81408.1"/>
    <property type="molecule type" value="Genomic_DNA"/>
</dbReference>
<dbReference type="InterPro" id="IPR015615">
    <property type="entry name" value="TGF-beta-rel"/>
</dbReference>
<evidence type="ECO:0000256" key="7">
    <source>
        <dbReference type="SAM" id="Coils"/>
    </source>
</evidence>
<protein>
    <submittedName>
        <fullName evidence="11">Putative bone morphogenetic protein 4</fullName>
    </submittedName>
</protein>
<dbReference type="InterPro" id="IPR029034">
    <property type="entry name" value="Cystine-knot_cytokine"/>
</dbReference>
<dbReference type="Proteomes" id="UP000283509">
    <property type="component" value="Unassembled WGS sequence"/>
</dbReference>
<dbReference type="Pfam" id="PF00688">
    <property type="entry name" value="TGFb_propeptide"/>
    <property type="match status" value="1"/>
</dbReference>
<sequence length="390" mass="44373">MDHPHAAASLFMRLLGSCLSSPSPPPPGAFRACVLANVSKEEYERAYSEYIRLVQEEEARHADSLLREYDEEEEQEEDVLRDLEVDDEEETPSYRFYSTGVTQHSRRRGRRSTEVEGQVVHFHVAVPVRRVYAHDLDVIHATCRLWKTGGPEPQDPAYDSVTVSVYRMDGNGRRRRRRKQPVLLHSLNVSVTGDEWLTMDLTEAVRGWIASPRGDADVLVQCQDCSAAGVTIHTGTNTSNTTYVPTLDVQTQLPAGRRVKRSRELTRATKPKWRRRSDCSEKKRKGRRHSRCCRRSMKVRFKDLPDFDFVESPEEFDAFYCSGNCPARFNPANEHALLQSLLKLKHKKKIPGPCCAPTALHGLHILHLTEDNKLATTYWADVIVTECGCA</sequence>
<dbReference type="Gene3D" id="2.10.90.10">
    <property type="entry name" value="Cystine-knot cytokines"/>
    <property type="match status" value="1"/>
</dbReference>
<dbReference type="PROSITE" id="PS51362">
    <property type="entry name" value="TGF_BETA_2"/>
    <property type="match status" value="1"/>
</dbReference>
<feature type="chain" id="PRO_5018792677" evidence="9">
    <location>
        <begin position="21"/>
        <end position="390"/>
    </location>
</feature>
<evidence type="ECO:0000256" key="3">
    <source>
        <dbReference type="ARBA" id="ARBA00022525"/>
    </source>
</evidence>
<evidence type="ECO:0000256" key="5">
    <source>
        <dbReference type="ARBA" id="ARBA00023157"/>
    </source>
</evidence>
<keyword evidence="7" id="KW-0175">Coiled coil</keyword>
<keyword evidence="3" id="KW-0964">Secreted</keyword>
<accession>A0A3R7QX41</accession>
<gene>
    <name evidence="11" type="ORF">C7M84_025432</name>
</gene>
<feature type="coiled-coil region" evidence="7">
    <location>
        <begin position="40"/>
        <end position="86"/>
    </location>
</feature>
<evidence type="ECO:0000256" key="6">
    <source>
        <dbReference type="RuleBase" id="RU000354"/>
    </source>
</evidence>
<reference evidence="11 12" key="2">
    <citation type="submission" date="2019-01" db="EMBL/GenBank/DDBJ databases">
        <title>The decoding of complex shrimp genome reveals the adaptation for benthos swimmer, frequently molting mechanism and breeding impact on genome.</title>
        <authorList>
            <person name="Sun Y."/>
            <person name="Gao Y."/>
            <person name="Yu Y."/>
        </authorList>
    </citation>
    <scope>NUCLEOTIDE SEQUENCE [LARGE SCALE GENOMIC DNA]</scope>
    <source>
        <tissue evidence="11">Muscle</tissue>
    </source>
</reference>
<keyword evidence="12" id="KW-1185">Reference proteome</keyword>
<dbReference type="InterPro" id="IPR017948">
    <property type="entry name" value="TGFb_CS"/>
</dbReference>
<dbReference type="InterPro" id="IPR001839">
    <property type="entry name" value="TGF-b_C"/>
</dbReference>
<keyword evidence="5" id="KW-1015">Disulfide bond</keyword>
<evidence type="ECO:0000256" key="9">
    <source>
        <dbReference type="SAM" id="SignalP"/>
    </source>
</evidence>
<comment type="similarity">
    <text evidence="2 6">Belongs to the TGF-beta family.</text>
</comment>
<keyword evidence="4 6" id="KW-0339">Growth factor</keyword>
<comment type="caution">
    <text evidence="11">The sequence shown here is derived from an EMBL/GenBank/DDBJ whole genome shotgun (WGS) entry which is preliminary data.</text>
</comment>